<evidence type="ECO:0000256" key="1">
    <source>
        <dbReference type="SAM" id="MobiDB-lite"/>
    </source>
</evidence>
<organism evidence="2 3">
    <name type="scientific">Marasmiellus scandens</name>
    <dbReference type="NCBI Taxonomy" id="2682957"/>
    <lineage>
        <taxon>Eukaryota</taxon>
        <taxon>Fungi</taxon>
        <taxon>Dikarya</taxon>
        <taxon>Basidiomycota</taxon>
        <taxon>Agaricomycotina</taxon>
        <taxon>Agaricomycetes</taxon>
        <taxon>Agaricomycetidae</taxon>
        <taxon>Agaricales</taxon>
        <taxon>Marasmiineae</taxon>
        <taxon>Omphalotaceae</taxon>
        <taxon>Marasmiellus</taxon>
    </lineage>
</organism>
<proteinExistence type="predicted"/>
<dbReference type="Proteomes" id="UP001498398">
    <property type="component" value="Unassembled WGS sequence"/>
</dbReference>
<evidence type="ECO:0000313" key="2">
    <source>
        <dbReference type="EMBL" id="KAK7440818.1"/>
    </source>
</evidence>
<comment type="caution">
    <text evidence="2">The sequence shown here is derived from an EMBL/GenBank/DDBJ whole genome shotgun (WGS) entry which is preliminary data.</text>
</comment>
<reference evidence="2 3" key="1">
    <citation type="submission" date="2024-01" db="EMBL/GenBank/DDBJ databases">
        <title>A draft genome for the cacao thread blight pathogen Marasmiellus scandens.</title>
        <authorList>
            <person name="Baruah I.K."/>
            <person name="Leung J."/>
            <person name="Bukari Y."/>
            <person name="Amoako-Attah I."/>
            <person name="Meinhardt L.W."/>
            <person name="Bailey B.A."/>
            <person name="Cohen S.P."/>
        </authorList>
    </citation>
    <scope>NUCLEOTIDE SEQUENCE [LARGE SCALE GENOMIC DNA]</scope>
    <source>
        <strain evidence="2 3">GH-19</strain>
    </source>
</reference>
<feature type="compositionally biased region" description="Pro residues" evidence="1">
    <location>
        <begin position="84"/>
        <end position="105"/>
    </location>
</feature>
<protein>
    <submittedName>
        <fullName evidence="2">Uncharacterized protein</fullName>
    </submittedName>
</protein>
<dbReference type="EMBL" id="JBANRG010000066">
    <property type="protein sequence ID" value="KAK7440818.1"/>
    <property type="molecule type" value="Genomic_DNA"/>
</dbReference>
<accession>A0ABR1IX28</accession>
<gene>
    <name evidence="2" type="ORF">VKT23_016896</name>
</gene>
<sequence>MPPWTCDACGTTLTSNKARAVNAHQRQCSAYNTAATDILSKGIPTLQKKLQKKRKKTVISQDYDLPGSSTGPNFPVNEASTVPTPVPSPPLPDIPPPPQTPPPETRPSGRPNRNVRIPGRYTDFGYGLPHQAVGQLLPDPPLPVVDSVEPEVLVPTDSDVPDPMVPFEPSVIKTHPDQYGVYRIFQNLPSRCPDDDSQSIGDVPTFSTAYEPQRYLANSFLELQPNEDSNSSVHDGQNWYAPFQHPTSFRLMNWYSDGGGKLSLSHLDRLYHDVLKADDFDIQHLDGFNAQREARRLDDNNATADSIFSSHVWTESSVYIRLPKDGLSWKSEDEAPQFEIKDIRHRSFLEVIKTAFQDSQFLKFHLWGCKEIWKPADNSPEDRLFGEVFTANAFLEAEQELLSQEHEAL</sequence>
<feature type="compositionally biased region" description="Polar residues" evidence="1">
    <location>
        <begin position="67"/>
        <end position="82"/>
    </location>
</feature>
<feature type="region of interest" description="Disordered" evidence="1">
    <location>
        <begin position="57"/>
        <end position="117"/>
    </location>
</feature>
<evidence type="ECO:0000313" key="3">
    <source>
        <dbReference type="Proteomes" id="UP001498398"/>
    </source>
</evidence>
<name>A0ABR1IX28_9AGAR</name>
<keyword evidence="3" id="KW-1185">Reference proteome</keyword>